<feature type="domain" description="(+)RNA virus helicase C-terminal" evidence="1">
    <location>
        <begin position="722"/>
        <end position="838"/>
    </location>
</feature>
<proteinExistence type="predicted"/>
<dbReference type="Pfam" id="PF01443">
    <property type="entry name" value="Viral_helicase1"/>
    <property type="match status" value="1"/>
</dbReference>
<dbReference type="KEGG" id="cpi:Cpin_6333"/>
<gene>
    <name evidence="3" type="ordered locus">Cpin_6333</name>
</gene>
<protein>
    <submittedName>
        <fullName evidence="3">Conjugative relaxase domain protein</fullName>
    </submittedName>
</protein>
<dbReference type="RefSeq" id="WP_012793903.1">
    <property type="nucleotide sequence ID" value="NC_013132.1"/>
</dbReference>
<dbReference type="Pfam" id="PF08751">
    <property type="entry name" value="TrwC"/>
    <property type="match status" value="1"/>
</dbReference>
<dbReference type="NCBIfam" id="NF041492">
    <property type="entry name" value="MobF"/>
    <property type="match status" value="1"/>
</dbReference>
<dbReference type="Gene3D" id="3.40.50.300">
    <property type="entry name" value="P-loop containing nucleotide triphosphate hydrolases"/>
    <property type="match status" value="3"/>
</dbReference>
<dbReference type="EMBL" id="CP001699">
    <property type="protein sequence ID" value="ACU63738.1"/>
    <property type="molecule type" value="Genomic_DNA"/>
</dbReference>
<evidence type="ECO:0000259" key="1">
    <source>
        <dbReference type="Pfam" id="PF01443"/>
    </source>
</evidence>
<dbReference type="SUPFAM" id="SSF55464">
    <property type="entry name" value="Origin of replication-binding domain, RBD-like"/>
    <property type="match status" value="1"/>
</dbReference>
<dbReference type="Gene3D" id="2.30.30.940">
    <property type="match status" value="1"/>
</dbReference>
<reference evidence="4" key="1">
    <citation type="submission" date="2009-08" db="EMBL/GenBank/DDBJ databases">
        <title>The complete genome of Chitinophaga pinensis DSM 2588.</title>
        <authorList>
            <consortium name="US DOE Joint Genome Institute (JGI-PGF)"/>
            <person name="Lucas S."/>
            <person name="Copeland A."/>
            <person name="Lapidus A."/>
            <person name="Glavina del Rio T."/>
            <person name="Dalin E."/>
            <person name="Tice H."/>
            <person name="Bruce D."/>
            <person name="Goodwin L."/>
            <person name="Pitluck S."/>
            <person name="Kyrpides N."/>
            <person name="Mavromatis K."/>
            <person name="Ivanova N."/>
            <person name="Mikhailova N."/>
            <person name="Sims D."/>
            <person name="Meinche L."/>
            <person name="Brettin T."/>
            <person name="Detter J.C."/>
            <person name="Han C."/>
            <person name="Larimer F."/>
            <person name="Land M."/>
            <person name="Hauser L."/>
            <person name="Markowitz V."/>
            <person name="Cheng J.-F."/>
            <person name="Hugenholtz P."/>
            <person name="Woyke T."/>
            <person name="Wu D."/>
            <person name="Spring S."/>
            <person name="Klenk H.-P."/>
            <person name="Eisen J.A."/>
        </authorList>
    </citation>
    <scope>NUCLEOTIDE SEQUENCE [LARGE SCALE GENOMIC DNA]</scope>
    <source>
        <strain evidence="4">ATCC 43595 / DSM 2588 / LMG 13176 / NBRC 15968 / NCIMB 11800 / UQM 2034</strain>
    </source>
</reference>
<evidence type="ECO:0000259" key="2">
    <source>
        <dbReference type="Pfam" id="PF08751"/>
    </source>
</evidence>
<dbReference type="Pfam" id="PF13604">
    <property type="entry name" value="AAA_30"/>
    <property type="match status" value="1"/>
</dbReference>
<dbReference type="CDD" id="cd17933">
    <property type="entry name" value="DEXSc_RecD-like"/>
    <property type="match status" value="1"/>
</dbReference>
<dbReference type="InterPro" id="IPR014862">
    <property type="entry name" value="TrwC"/>
</dbReference>
<feature type="domain" description="TrwC relaxase" evidence="2">
    <location>
        <begin position="10"/>
        <end position="287"/>
    </location>
</feature>
<dbReference type="InterPro" id="IPR027351">
    <property type="entry name" value="(+)RNA_virus_helicase_core_dom"/>
</dbReference>
<dbReference type="OrthoDB" id="1826980at2"/>
<organism evidence="3 4">
    <name type="scientific">Chitinophaga pinensis (strain ATCC 43595 / DSM 2588 / LMG 13176 / NBRC 15968 / NCIMB 11800 / UQM 2034)</name>
    <dbReference type="NCBI Taxonomy" id="485918"/>
    <lineage>
        <taxon>Bacteria</taxon>
        <taxon>Pseudomonadati</taxon>
        <taxon>Bacteroidota</taxon>
        <taxon>Chitinophagia</taxon>
        <taxon>Chitinophagales</taxon>
        <taxon>Chitinophagaceae</taxon>
        <taxon>Chitinophaga</taxon>
    </lineage>
</organism>
<name>A0A979GVY8_CHIPD</name>
<dbReference type="SUPFAM" id="SSF52540">
    <property type="entry name" value="P-loop containing nucleoside triphosphate hydrolases"/>
    <property type="match status" value="2"/>
</dbReference>
<evidence type="ECO:0000313" key="3">
    <source>
        <dbReference type="EMBL" id="ACU63738.1"/>
    </source>
</evidence>
<dbReference type="InterPro" id="IPR027417">
    <property type="entry name" value="P-loop_NTPase"/>
</dbReference>
<evidence type="ECO:0000313" key="4">
    <source>
        <dbReference type="Proteomes" id="UP000002215"/>
    </source>
</evidence>
<sequence length="870" mass="97554">MLRMTQSRSAEQAKDYHNDALLKSDYYLNDQELRGSFNGRLAKRIGINGPTDKFIFDALCENINPITLKPLTSRKSKVRTVGYDLTFCCPKSVSLLHAFAKNDSILTVFRNAVHRTMRDIEKDVQTRVRKKGKDENRITSELLYADFVHQTSRAVNREMPDPFLHCHCYTFNATYDPIEKQFKAVQFRDTMRDLPYYEALFHKRLADGLMKLGYKIRPTKSSFEVVGVDPKLIRLFSKRTNEIEQIAKEKNITDAKELDKIGARSRAKKQKGLSMDDLRTDWERQIKTLNLPSVNTSIVSVQESTSNALTADECIDHSLLHHFERNSVVQDRKILAKAYKFGIDEKNVSITQINTAFKKHPNIINVKQDNRVLCTLDSVLREETRMVKLAHDGKDTFAPLYISAPTLSLKGEQGRAARHVLTTKDKVSIIMGGAGTGKTILMQETVSMIEKTGKKVIVVAPTAKASRDVLKKEGFADAQTVAKLLASPELQKYLQDQILWVDESGLLGTKDMTALLELATTFNTRVILSGDVRQHAAVAYGDSLRILMDAGIVPVTVNKIHRQRKQPYRDAVYDLSKGHVMAAFGKMERMGAIKTCDENYASLTNDYMTAIGQGKTVLVVSPTHAQGETVTKAIRQTLRHAGKLHGKEKPFTRLVNLNLTEAEKADSRYFDSGQILQFNQNCKGITHGTTLSIMQVEGKCLVMKDEKGKNVTASLNDLKGFEVYRKEKIDLLKGDVITVTRNGVDKKKQSLNNGQVLEVVSTAKGDIIARHPDTKALYTLPQQFGHLAYAYCVTSHASQGMTVDEVFISQPASTFAAASMQQFYVSASRGRDCLHVYTDNKEALLDRISQSGERMSALELIKSFPSFTPC</sequence>
<reference evidence="3 4" key="2">
    <citation type="journal article" date="2010" name="Stand. Genomic Sci.">
        <title>Complete genome sequence of Chitinophaga pinensis type strain (UQM 2034).</title>
        <authorList>
            <person name="Glavina Del Rio T."/>
            <person name="Abt B."/>
            <person name="Spring S."/>
            <person name="Lapidus A."/>
            <person name="Nolan M."/>
            <person name="Tice H."/>
            <person name="Copeland A."/>
            <person name="Cheng J.F."/>
            <person name="Chen F."/>
            <person name="Bruce D."/>
            <person name="Goodwin L."/>
            <person name="Pitluck S."/>
            <person name="Ivanova N."/>
            <person name="Mavromatis K."/>
            <person name="Mikhailova N."/>
            <person name="Pati A."/>
            <person name="Chen A."/>
            <person name="Palaniappan K."/>
            <person name="Land M."/>
            <person name="Hauser L."/>
            <person name="Chang Y.J."/>
            <person name="Jeffries C.D."/>
            <person name="Chain P."/>
            <person name="Saunders E."/>
            <person name="Detter J.C."/>
            <person name="Brettin T."/>
            <person name="Rohde M."/>
            <person name="Goker M."/>
            <person name="Bristow J."/>
            <person name="Eisen J.A."/>
            <person name="Markowitz V."/>
            <person name="Hugenholtz P."/>
            <person name="Kyrpides N.C."/>
            <person name="Klenk H.P."/>
            <person name="Lucas S."/>
        </authorList>
    </citation>
    <scope>NUCLEOTIDE SEQUENCE [LARGE SCALE GENOMIC DNA]</scope>
    <source>
        <strain evidence="4">ATCC 43595 / DSM 2588 / LMG 13176 / NBRC 15968 / NCIMB 11800 / UQM 2034</strain>
    </source>
</reference>
<dbReference type="GO" id="GO:0005524">
    <property type="term" value="F:ATP binding"/>
    <property type="evidence" value="ECO:0007669"/>
    <property type="project" value="InterPro"/>
</dbReference>
<dbReference type="Proteomes" id="UP000002215">
    <property type="component" value="Chromosome"/>
</dbReference>
<accession>A0A979GVY8</accession>
<dbReference type="AlphaFoldDB" id="A0A979GVY8"/>
<dbReference type="CDD" id="cd18809">
    <property type="entry name" value="SF1_C_RecD"/>
    <property type="match status" value="1"/>
</dbReference>